<keyword evidence="7" id="KW-1185">Reference proteome</keyword>
<dbReference type="GO" id="GO:0035556">
    <property type="term" value="P:intracellular signal transduction"/>
    <property type="evidence" value="ECO:0007669"/>
    <property type="project" value="InterPro"/>
</dbReference>
<evidence type="ECO:0000256" key="1">
    <source>
        <dbReference type="ARBA" id="ARBA00004906"/>
    </source>
</evidence>
<reference evidence="6" key="1">
    <citation type="submission" date="2022-02" db="EMBL/GenBank/DDBJ databases">
        <title>Atlantic sturgeon de novo genome assembly.</title>
        <authorList>
            <person name="Stock M."/>
            <person name="Klopp C."/>
            <person name="Guiguen Y."/>
            <person name="Cabau C."/>
            <person name="Parinello H."/>
            <person name="Santidrian Yebra-Pimentel E."/>
            <person name="Kuhl H."/>
            <person name="Dirks R.P."/>
            <person name="Guessner J."/>
            <person name="Wuertz S."/>
            <person name="Du K."/>
            <person name="Schartl M."/>
        </authorList>
    </citation>
    <scope>NUCLEOTIDE SEQUENCE</scope>
    <source>
        <strain evidence="6">STURGEONOMICS-FGT-2020</strain>
        <tissue evidence="6">Whole blood</tissue>
    </source>
</reference>
<keyword evidence="3 4" id="KW-0040">ANK repeat</keyword>
<dbReference type="Pfam" id="PF07525">
    <property type="entry name" value="SOCS_box"/>
    <property type="match status" value="1"/>
</dbReference>
<dbReference type="SMART" id="SM00248">
    <property type="entry name" value="ANK"/>
    <property type="match status" value="10"/>
</dbReference>
<dbReference type="Pfam" id="PF12796">
    <property type="entry name" value="Ank_2"/>
    <property type="match status" value="3"/>
</dbReference>
<accession>A0AAD8GBC9</accession>
<comment type="caution">
    <text evidence="6">The sequence shown here is derived from an EMBL/GenBank/DDBJ whole genome shotgun (WGS) entry which is preliminary data.</text>
</comment>
<dbReference type="PANTHER" id="PTHR24173:SF86">
    <property type="entry name" value="ANKYRIN REPEAT AND SOCS BOX PROTEIN 3"/>
    <property type="match status" value="1"/>
</dbReference>
<dbReference type="PROSITE" id="PS50225">
    <property type="entry name" value="SOCS"/>
    <property type="match status" value="1"/>
</dbReference>
<dbReference type="SUPFAM" id="SSF48403">
    <property type="entry name" value="Ankyrin repeat"/>
    <property type="match status" value="1"/>
</dbReference>
<feature type="repeat" description="ANK" evidence="4">
    <location>
        <begin position="211"/>
        <end position="243"/>
    </location>
</feature>
<gene>
    <name evidence="6" type="primary">ASB3</name>
    <name evidence="6" type="ORF">AOXY_G5826</name>
</gene>
<dbReference type="PRINTS" id="PR01415">
    <property type="entry name" value="ANKYRIN"/>
</dbReference>
<dbReference type="Gene3D" id="1.25.40.20">
    <property type="entry name" value="Ankyrin repeat-containing domain"/>
    <property type="match status" value="2"/>
</dbReference>
<feature type="repeat" description="ANK" evidence="4">
    <location>
        <begin position="9"/>
        <end position="41"/>
    </location>
</feature>
<dbReference type="PROSITE" id="PS50297">
    <property type="entry name" value="ANK_REP_REGION"/>
    <property type="match status" value="5"/>
</dbReference>
<evidence type="ECO:0000259" key="5">
    <source>
        <dbReference type="PROSITE" id="PS50225"/>
    </source>
</evidence>
<sequence length="517" mass="57869">MDFTEAYSDTCSAVGVAAREGDVKLLRKLIKKGRSVNVSDNRGWIPIHEAAFHNSYKCLSVLIETAESSPVLSSKTFEGKTALHLAASHGSLRSTEILLKAGANINEVTNEKETPLFLAVEGGYIDVVKLLVMQGANLNGSHSWCGWNSLHQAAFRGFSDIMKVLLVNGADRESQDDFGITPLFVAAQYGKAECLRMLAEYGANVNCQASDDATPLFIAAQEGHLECVELLLSNGADPNLYCDVQDWQLPIHAAAQMGRTNVLELLIPLTDRISDTGEEKVSPVYSAVNGGHKECLKMLLREGYSPNAQECPMFNCLSPLCIAISTPCSDLAYILLRSGAHVLERHYCSCLEKERMALFQSLLKQGYPLPSGYHVIRSTSHVQHRYKEWLPHLLRAGFNPLLLLCETWIRSVCDEALNFILEFTNWKRLPPAEEWLLSSHAESSTWVRRKHFDSIPTLAHLCRLEIRSLLKSERLRSDQYVRQLPIPTCLQEYQLYSDILQKYGISEEEPDQHKSEC</sequence>
<name>A0AAD8GBC9_ACIOX</name>
<feature type="domain" description="SOCS box" evidence="5">
    <location>
        <begin position="454"/>
        <end position="493"/>
    </location>
</feature>
<dbReference type="SUPFAM" id="SSF158235">
    <property type="entry name" value="SOCS box-like"/>
    <property type="match status" value="1"/>
</dbReference>
<dbReference type="Proteomes" id="UP001230051">
    <property type="component" value="Unassembled WGS sequence"/>
</dbReference>
<dbReference type="InterPro" id="IPR002110">
    <property type="entry name" value="Ankyrin_rpt"/>
</dbReference>
<dbReference type="AlphaFoldDB" id="A0AAD8GBC9"/>
<dbReference type="InterPro" id="IPR037329">
    <property type="entry name" value="ASB3_SOCS"/>
</dbReference>
<dbReference type="Gene3D" id="1.10.750.20">
    <property type="entry name" value="SOCS box"/>
    <property type="match status" value="1"/>
</dbReference>
<dbReference type="InterPro" id="IPR036036">
    <property type="entry name" value="SOCS_box-like_dom_sf"/>
</dbReference>
<feature type="repeat" description="ANK" evidence="4">
    <location>
        <begin position="111"/>
        <end position="143"/>
    </location>
</feature>
<evidence type="ECO:0000256" key="2">
    <source>
        <dbReference type="ARBA" id="ARBA00022737"/>
    </source>
</evidence>
<dbReference type="InterPro" id="IPR036770">
    <property type="entry name" value="Ankyrin_rpt-contain_sf"/>
</dbReference>
<evidence type="ECO:0000256" key="4">
    <source>
        <dbReference type="PROSITE-ProRule" id="PRU00023"/>
    </source>
</evidence>
<dbReference type="SMART" id="SM00969">
    <property type="entry name" value="SOCS_box"/>
    <property type="match status" value="1"/>
</dbReference>
<feature type="repeat" description="ANK" evidence="4">
    <location>
        <begin position="145"/>
        <end position="177"/>
    </location>
</feature>
<feature type="repeat" description="ANK" evidence="4">
    <location>
        <begin position="178"/>
        <end position="210"/>
    </location>
</feature>
<evidence type="ECO:0000313" key="7">
    <source>
        <dbReference type="Proteomes" id="UP001230051"/>
    </source>
</evidence>
<evidence type="ECO:0000313" key="6">
    <source>
        <dbReference type="EMBL" id="KAK1171113.1"/>
    </source>
</evidence>
<dbReference type="PANTHER" id="PTHR24173">
    <property type="entry name" value="ANKYRIN REPEAT CONTAINING"/>
    <property type="match status" value="1"/>
</dbReference>
<dbReference type="Pfam" id="PF13637">
    <property type="entry name" value="Ank_4"/>
    <property type="match status" value="1"/>
</dbReference>
<dbReference type="PROSITE" id="PS50088">
    <property type="entry name" value="ANK_REPEAT"/>
    <property type="match status" value="6"/>
</dbReference>
<comment type="pathway">
    <text evidence="1">Protein modification; protein ubiquitination.</text>
</comment>
<keyword evidence="2" id="KW-0677">Repeat</keyword>
<proteinExistence type="predicted"/>
<dbReference type="InterPro" id="IPR001496">
    <property type="entry name" value="SOCS_box"/>
</dbReference>
<dbReference type="EMBL" id="JAGXEW010000005">
    <property type="protein sequence ID" value="KAK1171113.1"/>
    <property type="molecule type" value="Genomic_DNA"/>
</dbReference>
<evidence type="ECO:0000256" key="3">
    <source>
        <dbReference type="ARBA" id="ARBA00023043"/>
    </source>
</evidence>
<protein>
    <submittedName>
        <fullName evidence="6">Ankyrin repeat and SOCS box protein 3</fullName>
    </submittedName>
</protein>
<feature type="repeat" description="ANK" evidence="4">
    <location>
        <begin position="78"/>
        <end position="110"/>
    </location>
</feature>
<dbReference type="CDD" id="cd03722">
    <property type="entry name" value="SOCS_ASB3"/>
    <property type="match status" value="1"/>
</dbReference>
<organism evidence="6 7">
    <name type="scientific">Acipenser oxyrinchus oxyrinchus</name>
    <dbReference type="NCBI Taxonomy" id="40147"/>
    <lineage>
        <taxon>Eukaryota</taxon>
        <taxon>Metazoa</taxon>
        <taxon>Chordata</taxon>
        <taxon>Craniata</taxon>
        <taxon>Vertebrata</taxon>
        <taxon>Euteleostomi</taxon>
        <taxon>Actinopterygii</taxon>
        <taxon>Chondrostei</taxon>
        <taxon>Acipenseriformes</taxon>
        <taxon>Acipenseridae</taxon>
        <taxon>Acipenser</taxon>
    </lineage>
</organism>